<name>A0ABP4EPU7_9ACTN</name>
<gene>
    <name evidence="1" type="ORF">GCM10009606_00360</name>
</gene>
<evidence type="ECO:0000313" key="1">
    <source>
        <dbReference type="EMBL" id="GAA1124653.1"/>
    </source>
</evidence>
<dbReference type="SUPFAM" id="SSF52833">
    <property type="entry name" value="Thioredoxin-like"/>
    <property type="match status" value="1"/>
</dbReference>
<dbReference type="RefSeq" id="WP_343904576.1">
    <property type="nucleotide sequence ID" value="NZ_BAAAJE010000001.1"/>
</dbReference>
<sequence length="239" mass="26090">MSTAGELAAQALANGTPNVITVWSDLGCPWATLALHTLRDRIRSSGADVLIDHRAFPLEWFNERPTPKPITDAELVAIAGLVDGLQWRTWSAPESTFPVTTLPALEAVQAAKHPRAGGMRASDELDEALRKAFWVDHECISVLPIIYRVAGTCTHVDVDGLRWAMAAGHGRDAVLDQWPVARTEQVVCSPHFFTPLGEGLKNPGARYTWTGGPEAGFPRLESYDRSWAGDLVDSLVQRS</sequence>
<keyword evidence="2" id="KW-1185">Reference proteome</keyword>
<protein>
    <submittedName>
        <fullName evidence="1">Dithiol-disulfide isomerase</fullName>
    </submittedName>
</protein>
<dbReference type="GO" id="GO:0016853">
    <property type="term" value="F:isomerase activity"/>
    <property type="evidence" value="ECO:0007669"/>
    <property type="project" value="UniProtKB-KW"/>
</dbReference>
<reference evidence="2" key="1">
    <citation type="journal article" date="2019" name="Int. J. Syst. Evol. Microbiol.">
        <title>The Global Catalogue of Microorganisms (GCM) 10K type strain sequencing project: providing services to taxonomists for standard genome sequencing and annotation.</title>
        <authorList>
            <consortium name="The Broad Institute Genomics Platform"/>
            <consortium name="The Broad Institute Genome Sequencing Center for Infectious Disease"/>
            <person name="Wu L."/>
            <person name="Ma J."/>
        </authorList>
    </citation>
    <scope>NUCLEOTIDE SEQUENCE [LARGE SCALE GENOMIC DNA]</scope>
    <source>
        <strain evidence="2">JCM 11813</strain>
    </source>
</reference>
<accession>A0ABP4EPU7</accession>
<keyword evidence="1" id="KW-0413">Isomerase</keyword>
<dbReference type="Proteomes" id="UP001499979">
    <property type="component" value="Unassembled WGS sequence"/>
</dbReference>
<dbReference type="InterPro" id="IPR036249">
    <property type="entry name" value="Thioredoxin-like_sf"/>
</dbReference>
<proteinExistence type="predicted"/>
<organism evidence="1 2">
    <name type="scientific">Nocardioides aquiterrae</name>
    <dbReference type="NCBI Taxonomy" id="203799"/>
    <lineage>
        <taxon>Bacteria</taxon>
        <taxon>Bacillati</taxon>
        <taxon>Actinomycetota</taxon>
        <taxon>Actinomycetes</taxon>
        <taxon>Propionibacteriales</taxon>
        <taxon>Nocardioidaceae</taxon>
        <taxon>Nocardioides</taxon>
    </lineage>
</organism>
<comment type="caution">
    <text evidence="1">The sequence shown here is derived from an EMBL/GenBank/DDBJ whole genome shotgun (WGS) entry which is preliminary data.</text>
</comment>
<evidence type="ECO:0000313" key="2">
    <source>
        <dbReference type="Proteomes" id="UP001499979"/>
    </source>
</evidence>
<dbReference type="Gene3D" id="3.40.30.10">
    <property type="entry name" value="Glutaredoxin"/>
    <property type="match status" value="1"/>
</dbReference>
<dbReference type="EMBL" id="BAAAJE010000001">
    <property type="protein sequence ID" value="GAA1124653.1"/>
    <property type="molecule type" value="Genomic_DNA"/>
</dbReference>